<dbReference type="EC" id="1.18.1.6" evidence="8"/>
<comment type="similarity">
    <text evidence="2 8">Belongs to the ferredoxin--NADP reductase type 1 family.</text>
</comment>
<dbReference type="Gene3D" id="3.50.50.60">
    <property type="entry name" value="FAD/NAD(P)-binding domain"/>
    <property type="match status" value="1"/>
</dbReference>
<dbReference type="PANTHER" id="PTHR48467">
    <property type="entry name" value="GLUTAMATE SYNTHASE 1 [NADH], CHLOROPLASTIC-LIKE"/>
    <property type="match status" value="1"/>
</dbReference>
<feature type="binding site" evidence="10">
    <location>
        <begin position="165"/>
        <end position="168"/>
    </location>
    <ligand>
        <name>NADP(+)</name>
        <dbReference type="ChEBI" id="CHEBI:58349"/>
    </ligand>
</feature>
<keyword evidence="12" id="KW-1185">Reference proteome</keyword>
<dbReference type="PRINTS" id="PR00419">
    <property type="entry name" value="ADXRDTASE"/>
</dbReference>
<gene>
    <name evidence="11" type="ORF">SCLCIDRAFT_1212696</name>
</gene>
<dbReference type="GO" id="GO:0005739">
    <property type="term" value="C:mitochondrion"/>
    <property type="evidence" value="ECO:0007669"/>
    <property type="project" value="UniProtKB-SubCell"/>
</dbReference>
<dbReference type="PIRSF" id="PIRSF000362">
    <property type="entry name" value="FNR"/>
    <property type="match status" value="1"/>
</dbReference>
<keyword evidence="6 8" id="KW-0560">Oxidoreductase</keyword>
<reference evidence="12" key="2">
    <citation type="submission" date="2015-01" db="EMBL/GenBank/DDBJ databases">
        <title>Evolutionary Origins and Diversification of the Mycorrhizal Mutualists.</title>
        <authorList>
            <consortium name="DOE Joint Genome Institute"/>
            <consortium name="Mycorrhizal Genomics Consortium"/>
            <person name="Kohler A."/>
            <person name="Kuo A."/>
            <person name="Nagy L.G."/>
            <person name="Floudas D."/>
            <person name="Copeland A."/>
            <person name="Barry K.W."/>
            <person name="Cichocki N."/>
            <person name="Veneault-Fourrey C."/>
            <person name="LaButti K."/>
            <person name="Lindquist E.A."/>
            <person name="Lipzen A."/>
            <person name="Lundell T."/>
            <person name="Morin E."/>
            <person name="Murat C."/>
            <person name="Riley R."/>
            <person name="Ohm R."/>
            <person name="Sun H."/>
            <person name="Tunlid A."/>
            <person name="Henrissat B."/>
            <person name="Grigoriev I.V."/>
            <person name="Hibbett D.S."/>
            <person name="Martin F."/>
        </authorList>
    </citation>
    <scope>NUCLEOTIDE SEQUENCE [LARGE SCALE GENOMIC DNA]</scope>
    <source>
        <strain evidence="12">Foug A</strain>
    </source>
</reference>
<feature type="binding site" evidence="9">
    <location>
        <position position="373"/>
    </location>
    <ligand>
        <name>FAD</name>
        <dbReference type="ChEBI" id="CHEBI:57692"/>
    </ligand>
</feature>
<keyword evidence="4 8" id="KW-0274">FAD</keyword>
<feature type="binding site" evidence="9">
    <location>
        <position position="15"/>
    </location>
    <ligand>
        <name>FAD</name>
        <dbReference type="ChEBI" id="CHEBI:57692"/>
    </ligand>
</feature>
<dbReference type="OrthoDB" id="333024at2759"/>
<dbReference type="InterPro" id="IPR021163">
    <property type="entry name" value="Ferredox_Rdtase_adrenod"/>
</dbReference>
<keyword evidence="5 8" id="KW-0521">NADP</keyword>
<evidence type="ECO:0000256" key="4">
    <source>
        <dbReference type="ARBA" id="ARBA00022827"/>
    </source>
</evidence>
<feature type="binding site" evidence="10">
    <location>
        <position position="221"/>
    </location>
    <ligand>
        <name>NADP(+)</name>
        <dbReference type="ChEBI" id="CHEBI:58349"/>
    </ligand>
</feature>
<keyword evidence="8" id="KW-0496">Mitochondrion</keyword>
<evidence type="ECO:0000313" key="11">
    <source>
        <dbReference type="EMBL" id="KIM65016.1"/>
    </source>
</evidence>
<dbReference type="GO" id="GO:0016491">
    <property type="term" value="F:oxidoreductase activity"/>
    <property type="evidence" value="ECO:0007669"/>
    <property type="project" value="UniProtKB-KW"/>
</dbReference>
<comment type="catalytic activity">
    <reaction evidence="7 8">
        <text>2 reduced [adrenodoxin] + NADP(+) + H(+) = 2 oxidized [adrenodoxin] + NADPH</text>
        <dbReference type="Rhea" id="RHEA:42312"/>
        <dbReference type="Rhea" id="RHEA-COMP:9998"/>
        <dbReference type="Rhea" id="RHEA-COMP:9999"/>
        <dbReference type="ChEBI" id="CHEBI:15378"/>
        <dbReference type="ChEBI" id="CHEBI:33737"/>
        <dbReference type="ChEBI" id="CHEBI:33738"/>
        <dbReference type="ChEBI" id="CHEBI:57783"/>
        <dbReference type="ChEBI" id="CHEBI:58349"/>
        <dbReference type="EC" id="1.18.1.6"/>
    </reaction>
</comment>
<name>A0A0C3EAL9_9AGAM</name>
<evidence type="ECO:0000256" key="1">
    <source>
        <dbReference type="ARBA" id="ARBA00001974"/>
    </source>
</evidence>
<evidence type="ECO:0000256" key="7">
    <source>
        <dbReference type="ARBA" id="ARBA00048933"/>
    </source>
</evidence>
<proteinExistence type="inferred from homology"/>
<dbReference type="FunCoup" id="A0A0C3EAL9">
    <property type="interactions" value="440"/>
</dbReference>
<organism evidence="11 12">
    <name type="scientific">Scleroderma citrinum Foug A</name>
    <dbReference type="NCBI Taxonomy" id="1036808"/>
    <lineage>
        <taxon>Eukaryota</taxon>
        <taxon>Fungi</taxon>
        <taxon>Dikarya</taxon>
        <taxon>Basidiomycota</taxon>
        <taxon>Agaricomycotina</taxon>
        <taxon>Agaricomycetes</taxon>
        <taxon>Agaricomycetidae</taxon>
        <taxon>Boletales</taxon>
        <taxon>Sclerodermatineae</taxon>
        <taxon>Sclerodermataceae</taxon>
        <taxon>Scleroderma</taxon>
    </lineage>
</organism>
<dbReference type="STRING" id="1036808.A0A0C3EAL9"/>
<protein>
    <recommendedName>
        <fullName evidence="8">NADPH:adrenodoxin oxidoreductase, mitochondrial</fullName>
        <ecNumber evidence="8">1.18.1.6</ecNumber>
    </recommendedName>
</protein>
<dbReference type="InParanoid" id="A0A0C3EAL9"/>
<dbReference type="HOGENOM" id="CLU_024722_3_1_1"/>
<dbReference type="SUPFAM" id="SSF51971">
    <property type="entry name" value="Nucleotide-binding domain"/>
    <property type="match status" value="1"/>
</dbReference>
<comment type="subcellular location">
    <subcellularLocation>
        <location evidence="8">Mitochondrion</location>
    </subcellularLocation>
</comment>
<dbReference type="Gene3D" id="3.40.50.720">
    <property type="entry name" value="NAD(P)-binding Rossmann-like Domain"/>
    <property type="match status" value="1"/>
</dbReference>
<evidence type="ECO:0000313" key="12">
    <source>
        <dbReference type="Proteomes" id="UP000053989"/>
    </source>
</evidence>
<dbReference type="EMBL" id="KN822025">
    <property type="protein sequence ID" value="KIM65016.1"/>
    <property type="molecule type" value="Genomic_DNA"/>
</dbReference>
<comment type="cofactor">
    <cofactor evidence="1 8 9">
        <name>FAD</name>
        <dbReference type="ChEBI" id="CHEBI:57692"/>
    </cofactor>
</comment>
<reference evidence="11 12" key="1">
    <citation type="submission" date="2014-04" db="EMBL/GenBank/DDBJ databases">
        <authorList>
            <consortium name="DOE Joint Genome Institute"/>
            <person name="Kuo A."/>
            <person name="Kohler A."/>
            <person name="Nagy L.G."/>
            <person name="Floudas D."/>
            <person name="Copeland A."/>
            <person name="Barry K.W."/>
            <person name="Cichocki N."/>
            <person name="Veneault-Fourrey C."/>
            <person name="LaButti K."/>
            <person name="Lindquist E.A."/>
            <person name="Lipzen A."/>
            <person name="Lundell T."/>
            <person name="Morin E."/>
            <person name="Murat C."/>
            <person name="Sun H."/>
            <person name="Tunlid A."/>
            <person name="Henrissat B."/>
            <person name="Grigoriev I.V."/>
            <person name="Hibbett D.S."/>
            <person name="Martin F."/>
            <person name="Nordberg H.P."/>
            <person name="Cantor M.N."/>
            <person name="Hua S.X."/>
        </authorList>
    </citation>
    <scope>NUCLEOTIDE SEQUENCE [LARGE SCALE GENOMIC DNA]</scope>
    <source>
        <strain evidence="11 12">Foug A</strain>
    </source>
</reference>
<feature type="binding site" evidence="10">
    <location>
        <begin position="209"/>
        <end position="210"/>
    </location>
    <ligand>
        <name>NADP(+)</name>
        <dbReference type="ChEBI" id="CHEBI:58349"/>
    </ligand>
</feature>
<evidence type="ECO:0000256" key="9">
    <source>
        <dbReference type="PIRSR" id="PIRSR000362-1"/>
    </source>
</evidence>
<evidence type="ECO:0000256" key="8">
    <source>
        <dbReference type="PIRNR" id="PIRNR000362"/>
    </source>
</evidence>
<sequence>MATATKLAIVGAGPSAFYVASRLLSLLPLCDPRSPVFRVHLFDRSWAPHGLVRYGVAPDHPEVKNCTHKFDQTALDPRFRFFGNVNVGNSSLSPNALNLPLSSLLQNYTHVLFATGCPLPTLHPDIPPSSICIPALSLVHWYTRHPSRPPSPPLDKISHLTLIGNGNVSLDIARILLTSPSVLQKYDVPEHVLDVLSRSIVKHVSIIGRRGPLQAAFTNKELRELLTLPEASMVPVDPSLLVLPQGTSLSRQQRRTFELLQRGSQKAPGTTQKSWSLEFHRSPMALAPPSSSALTDMTRLTLAHTRVDPATSRAVLTGEKTTISTSLVVTSLGFHADPETDFFDPSSNHLSSRGNRLCLLSGAAIPNMYTSGWAAYGSKGVLASTMMDAYAAADTVLSDITSGLDVQTMAPEDHSAQIMSGLVLNSQPHLENPPEEVMQGIKDGIVTQYEDWKGVDAEEIRRGEKLGKERERMDWEDVKAFRSQ</sequence>
<dbReference type="InterPro" id="IPR036188">
    <property type="entry name" value="FAD/NAD-bd_sf"/>
</dbReference>
<evidence type="ECO:0000256" key="5">
    <source>
        <dbReference type="ARBA" id="ARBA00022857"/>
    </source>
</evidence>
<feature type="binding site" evidence="9">
    <location>
        <position position="51"/>
    </location>
    <ligand>
        <name>FAD</name>
        <dbReference type="ChEBI" id="CHEBI:57692"/>
    </ligand>
</feature>
<evidence type="ECO:0000256" key="2">
    <source>
        <dbReference type="ARBA" id="ARBA00008312"/>
    </source>
</evidence>
<dbReference type="Proteomes" id="UP000053989">
    <property type="component" value="Unassembled WGS sequence"/>
</dbReference>
<dbReference type="PANTHER" id="PTHR48467:SF1">
    <property type="entry name" value="GLUTAMATE SYNTHASE 1 [NADH], CHLOROPLASTIC-LIKE"/>
    <property type="match status" value="1"/>
</dbReference>
<evidence type="ECO:0000256" key="3">
    <source>
        <dbReference type="ARBA" id="ARBA00022630"/>
    </source>
</evidence>
<keyword evidence="3 8" id="KW-0285">Flavoprotein</keyword>
<dbReference type="InterPro" id="IPR055275">
    <property type="entry name" value="Ferredox_Rdtase"/>
</dbReference>
<feature type="binding site" evidence="10">
    <location>
        <position position="380"/>
    </location>
    <ligand>
        <name>NADP(+)</name>
        <dbReference type="ChEBI" id="CHEBI:58349"/>
    </ligand>
</feature>
<accession>A0A0C3EAL9</accession>
<evidence type="ECO:0000256" key="10">
    <source>
        <dbReference type="PIRSR" id="PIRSR000362-2"/>
    </source>
</evidence>
<dbReference type="AlphaFoldDB" id="A0A0C3EAL9"/>
<evidence type="ECO:0000256" key="6">
    <source>
        <dbReference type="ARBA" id="ARBA00023002"/>
    </source>
</evidence>
<feature type="binding site" evidence="9">
    <location>
        <position position="87"/>
    </location>
    <ligand>
        <name>FAD</name>
        <dbReference type="ChEBI" id="CHEBI:57692"/>
    </ligand>
</feature>